<dbReference type="InterPro" id="IPR017451">
    <property type="entry name" value="F-box-assoc_interact_dom"/>
</dbReference>
<dbReference type="Pfam" id="PF00646">
    <property type="entry name" value="F-box"/>
    <property type="match status" value="1"/>
</dbReference>
<dbReference type="FunCoup" id="A0A2G5EG73">
    <property type="interactions" value="81"/>
</dbReference>
<name>A0A2G5EG73_AQUCA</name>
<dbReference type="SUPFAM" id="SSF81383">
    <property type="entry name" value="F-box domain"/>
    <property type="match status" value="1"/>
</dbReference>
<dbReference type="Gene3D" id="1.20.1280.50">
    <property type="match status" value="1"/>
</dbReference>
<dbReference type="SMART" id="SM00256">
    <property type="entry name" value="FBOX"/>
    <property type="match status" value="1"/>
</dbReference>
<dbReference type="InterPro" id="IPR001810">
    <property type="entry name" value="F-box_dom"/>
</dbReference>
<gene>
    <name evidence="2" type="ORF">AQUCO_00900977v1</name>
</gene>
<reference evidence="2 3" key="1">
    <citation type="submission" date="2017-09" db="EMBL/GenBank/DDBJ databases">
        <title>WGS assembly of Aquilegia coerulea Goldsmith.</title>
        <authorList>
            <person name="Hodges S."/>
            <person name="Kramer E."/>
            <person name="Nordborg M."/>
            <person name="Tomkins J."/>
            <person name="Borevitz J."/>
            <person name="Derieg N."/>
            <person name="Yan J."/>
            <person name="Mihaltcheva S."/>
            <person name="Hayes R.D."/>
            <person name="Rokhsar D."/>
        </authorList>
    </citation>
    <scope>NUCLEOTIDE SEQUENCE [LARGE SCALE GENOMIC DNA]</scope>
    <source>
        <strain evidence="3">cv. Goldsmith</strain>
    </source>
</reference>
<protein>
    <recommendedName>
        <fullName evidence="1">F-box domain-containing protein</fullName>
    </recommendedName>
</protein>
<proteinExistence type="predicted"/>
<sequence length="274" mass="31578">MNSLPSEIVTEILIMLPLRSILRFRLVSKTWQNTIDSFRFATMQLSRATQADTKSNPMECPLYSNPYVNGLLCFCSDAWSNGSYKDFCFGYIYNPATQDCLNKVHTVTPGFGFHESSKDYKVVQLFYWFAQDGTTKSDGRVFTLGSKLWRRLENVPKVHCCRVASSASINGYLHCFGFIAYPQFTILPQNEKGYYYPREFKVMNLGGCLSICDGSYDDHIELWIMKEYNVHESWTKYIVSRAYAVDGMPFTKVLPISIWKNGEILLLYDSRMLV</sequence>
<dbReference type="PANTHER" id="PTHR31111:SF136">
    <property type="entry name" value="F-BOX ASSOCIATED DOMAIN-CONTAINING PROTEIN"/>
    <property type="match status" value="1"/>
</dbReference>
<feature type="domain" description="F-box" evidence="1">
    <location>
        <begin position="1"/>
        <end position="43"/>
    </location>
</feature>
<organism evidence="2 3">
    <name type="scientific">Aquilegia coerulea</name>
    <name type="common">Rocky mountain columbine</name>
    <dbReference type="NCBI Taxonomy" id="218851"/>
    <lineage>
        <taxon>Eukaryota</taxon>
        <taxon>Viridiplantae</taxon>
        <taxon>Streptophyta</taxon>
        <taxon>Embryophyta</taxon>
        <taxon>Tracheophyta</taxon>
        <taxon>Spermatophyta</taxon>
        <taxon>Magnoliopsida</taxon>
        <taxon>Ranunculales</taxon>
        <taxon>Ranunculaceae</taxon>
        <taxon>Thalictroideae</taxon>
        <taxon>Aquilegia</taxon>
    </lineage>
</organism>
<dbReference type="AlphaFoldDB" id="A0A2G5EG73"/>
<dbReference type="Proteomes" id="UP000230069">
    <property type="component" value="Unassembled WGS sequence"/>
</dbReference>
<evidence type="ECO:0000259" key="1">
    <source>
        <dbReference type="PROSITE" id="PS50181"/>
    </source>
</evidence>
<dbReference type="InterPro" id="IPR036047">
    <property type="entry name" value="F-box-like_dom_sf"/>
</dbReference>
<dbReference type="PANTHER" id="PTHR31111">
    <property type="entry name" value="BNAA05G37150D PROTEIN-RELATED"/>
    <property type="match status" value="1"/>
</dbReference>
<dbReference type="Pfam" id="PF08268">
    <property type="entry name" value="FBA_3"/>
    <property type="match status" value="1"/>
</dbReference>
<evidence type="ECO:0000313" key="2">
    <source>
        <dbReference type="EMBL" id="PIA54762.1"/>
    </source>
</evidence>
<dbReference type="InterPro" id="IPR013187">
    <property type="entry name" value="F-box-assoc_dom_typ3"/>
</dbReference>
<dbReference type="EMBL" id="KZ305026">
    <property type="protein sequence ID" value="PIA54762.1"/>
    <property type="molecule type" value="Genomic_DNA"/>
</dbReference>
<dbReference type="PROSITE" id="PS50181">
    <property type="entry name" value="FBOX"/>
    <property type="match status" value="1"/>
</dbReference>
<dbReference type="STRING" id="218851.A0A2G5EG73"/>
<dbReference type="OrthoDB" id="1301202at2759"/>
<accession>A0A2G5EG73</accession>
<keyword evidence="3" id="KW-1185">Reference proteome</keyword>
<dbReference type="NCBIfam" id="TIGR01640">
    <property type="entry name" value="F_box_assoc_1"/>
    <property type="match status" value="1"/>
</dbReference>
<dbReference type="InParanoid" id="A0A2G5EG73"/>
<evidence type="ECO:0000313" key="3">
    <source>
        <dbReference type="Proteomes" id="UP000230069"/>
    </source>
</evidence>